<name>A0A9P3V090_9MYCO</name>
<dbReference type="AlphaFoldDB" id="A0A9P3V090"/>
<keyword evidence="2" id="KW-1185">Reference proteome</keyword>
<accession>A0A9P3V090</accession>
<organism evidence="1 2">
    <name type="scientific">Mycobacterium kiyosense</name>
    <dbReference type="NCBI Taxonomy" id="2871094"/>
    <lineage>
        <taxon>Bacteria</taxon>
        <taxon>Bacillati</taxon>
        <taxon>Actinomycetota</taxon>
        <taxon>Actinomycetes</taxon>
        <taxon>Mycobacteriales</taxon>
        <taxon>Mycobacteriaceae</taxon>
        <taxon>Mycobacterium</taxon>
    </lineage>
</organism>
<evidence type="ECO:0000313" key="1">
    <source>
        <dbReference type="EMBL" id="GLD33376.1"/>
    </source>
</evidence>
<gene>
    <name evidence="1" type="ORF">Mkiyose1413_52590</name>
</gene>
<dbReference type="Proteomes" id="UP001064782">
    <property type="component" value="Unassembled WGS sequence"/>
</dbReference>
<dbReference type="EMBL" id="BRZI01000077">
    <property type="protein sequence ID" value="GLD33376.1"/>
    <property type="molecule type" value="Genomic_DNA"/>
</dbReference>
<comment type="caution">
    <text evidence="1">The sequence shown here is derived from an EMBL/GenBank/DDBJ whole genome shotgun (WGS) entry which is preliminary data.</text>
</comment>
<sequence length="69" mass="7459">MLAVTGITNKSLRALMTGLLGGMTYTMNQASYDLARLSLALACLTKNRYRLTGDGLRTRSSTPKATIAY</sequence>
<evidence type="ECO:0000313" key="2">
    <source>
        <dbReference type="Proteomes" id="UP001064782"/>
    </source>
</evidence>
<reference evidence="1" key="1">
    <citation type="submission" date="2022-08" db="EMBL/GenBank/DDBJ databases">
        <title>Mycobacterium kiyosense sp. nov., scotochromogenic slow-glowing species isolated from respiratory specimens.</title>
        <authorList>
            <person name="Fukano H."/>
            <person name="Kazumi Y."/>
            <person name="Sakagami N."/>
            <person name="Ato M."/>
            <person name="Mitarai S."/>
            <person name="Hoshino Y."/>
        </authorList>
    </citation>
    <scope>NUCLEOTIDE SEQUENCE</scope>
    <source>
        <strain evidence="1">1413</strain>
    </source>
</reference>
<proteinExistence type="predicted"/>
<protein>
    <submittedName>
        <fullName evidence="1">Uncharacterized protein</fullName>
    </submittedName>
</protein>